<feature type="region of interest" description="Disordered" evidence="1">
    <location>
        <begin position="1"/>
        <end position="127"/>
    </location>
</feature>
<feature type="compositionally biased region" description="Basic and acidic residues" evidence="1">
    <location>
        <begin position="76"/>
        <end position="85"/>
    </location>
</feature>
<dbReference type="SUPFAM" id="SSF47923">
    <property type="entry name" value="Ypt/Rab-GAP domain of gyp1p"/>
    <property type="match status" value="2"/>
</dbReference>
<feature type="compositionally biased region" description="Low complexity" evidence="1">
    <location>
        <begin position="61"/>
        <end position="70"/>
    </location>
</feature>
<dbReference type="InterPro" id="IPR050302">
    <property type="entry name" value="Rab_GAP_TBC_domain"/>
</dbReference>
<keyword evidence="4" id="KW-1185">Reference proteome</keyword>
<dbReference type="Pfam" id="PF00566">
    <property type="entry name" value="RabGAP-TBC"/>
    <property type="match status" value="1"/>
</dbReference>
<dbReference type="GO" id="GO:0031267">
    <property type="term" value="F:small GTPase binding"/>
    <property type="evidence" value="ECO:0007669"/>
    <property type="project" value="TreeGrafter"/>
</dbReference>
<comment type="caution">
    <text evidence="3">The sequence shown here is derived from an EMBL/GenBank/DDBJ whole genome shotgun (WGS) entry which is preliminary data.</text>
</comment>
<dbReference type="InterPro" id="IPR000195">
    <property type="entry name" value="Rab-GAP-TBC_dom"/>
</dbReference>
<dbReference type="GO" id="GO:0005096">
    <property type="term" value="F:GTPase activator activity"/>
    <property type="evidence" value="ECO:0007669"/>
    <property type="project" value="TreeGrafter"/>
</dbReference>
<dbReference type="Gene3D" id="1.10.472.80">
    <property type="entry name" value="Ypt/Rab-GAP domain of gyp1p, domain 3"/>
    <property type="match status" value="1"/>
</dbReference>
<feature type="region of interest" description="Disordered" evidence="1">
    <location>
        <begin position="157"/>
        <end position="187"/>
    </location>
</feature>
<gene>
    <name evidence="3" type="ORF">EMPS_05932</name>
</gene>
<feature type="region of interest" description="Disordered" evidence="1">
    <location>
        <begin position="333"/>
        <end position="372"/>
    </location>
</feature>
<dbReference type="Gene3D" id="1.10.8.270">
    <property type="entry name" value="putative rabgap domain of human tbc1 domain family member 14 like domains"/>
    <property type="match status" value="1"/>
</dbReference>
<dbReference type="InterPro" id="IPR035969">
    <property type="entry name" value="Rab-GAP_TBC_sf"/>
</dbReference>
<proteinExistence type="predicted"/>
<accession>A0A9P3HBB6</accession>
<dbReference type="FunFam" id="1.10.8.270:FF:000016">
    <property type="entry name" value="TBC1 domain family member 2A"/>
    <property type="match status" value="1"/>
</dbReference>
<organism evidence="3 4">
    <name type="scientific">Entomortierella parvispora</name>
    <dbReference type="NCBI Taxonomy" id="205924"/>
    <lineage>
        <taxon>Eukaryota</taxon>
        <taxon>Fungi</taxon>
        <taxon>Fungi incertae sedis</taxon>
        <taxon>Mucoromycota</taxon>
        <taxon>Mortierellomycotina</taxon>
        <taxon>Mortierellomycetes</taxon>
        <taxon>Mortierellales</taxon>
        <taxon>Mortierellaceae</taxon>
        <taxon>Entomortierella</taxon>
    </lineage>
</organism>
<protein>
    <recommendedName>
        <fullName evidence="2">Rab-GAP TBC domain-containing protein</fullName>
    </recommendedName>
</protein>
<feature type="compositionally biased region" description="Low complexity" evidence="1">
    <location>
        <begin position="103"/>
        <end position="127"/>
    </location>
</feature>
<feature type="compositionally biased region" description="Low complexity" evidence="1">
    <location>
        <begin position="229"/>
        <end position="247"/>
    </location>
</feature>
<feature type="domain" description="Rab-GAP TBC" evidence="2">
    <location>
        <begin position="407"/>
        <end position="597"/>
    </location>
</feature>
<dbReference type="EMBL" id="BQFW01000008">
    <property type="protein sequence ID" value="GJJ73574.1"/>
    <property type="molecule type" value="Genomic_DNA"/>
</dbReference>
<feature type="region of interest" description="Disordered" evidence="1">
    <location>
        <begin position="209"/>
        <end position="250"/>
    </location>
</feature>
<evidence type="ECO:0000313" key="3">
    <source>
        <dbReference type="EMBL" id="GJJ73574.1"/>
    </source>
</evidence>
<evidence type="ECO:0000259" key="2">
    <source>
        <dbReference type="PROSITE" id="PS50086"/>
    </source>
</evidence>
<evidence type="ECO:0000256" key="1">
    <source>
        <dbReference type="SAM" id="MobiDB-lite"/>
    </source>
</evidence>
<feature type="region of interest" description="Disordered" evidence="1">
    <location>
        <begin position="263"/>
        <end position="282"/>
    </location>
</feature>
<dbReference type="PANTHER" id="PTHR47219:SF9">
    <property type="entry name" value="GTPASE ACTIVATING PROTEIN AND CENTROSOME-ASSOCIATED, ISOFORM B"/>
    <property type="match status" value="1"/>
</dbReference>
<dbReference type="PANTHER" id="PTHR47219">
    <property type="entry name" value="RAB GTPASE-ACTIVATING PROTEIN 1-LIKE"/>
    <property type="match status" value="1"/>
</dbReference>
<dbReference type="Proteomes" id="UP000827284">
    <property type="component" value="Unassembled WGS sequence"/>
</dbReference>
<dbReference type="AlphaFoldDB" id="A0A9P3HBB6"/>
<dbReference type="SMART" id="SM00164">
    <property type="entry name" value="TBC"/>
    <property type="match status" value="1"/>
</dbReference>
<feature type="compositionally biased region" description="Low complexity" evidence="1">
    <location>
        <begin position="1"/>
        <end position="13"/>
    </location>
</feature>
<feature type="compositionally biased region" description="Low complexity" evidence="1">
    <location>
        <begin position="342"/>
        <end position="354"/>
    </location>
</feature>
<feature type="compositionally biased region" description="Basic and acidic residues" evidence="1">
    <location>
        <begin position="355"/>
        <end position="372"/>
    </location>
</feature>
<dbReference type="PROSITE" id="PS50086">
    <property type="entry name" value="TBC_RABGAP"/>
    <property type="match status" value="1"/>
</dbReference>
<evidence type="ECO:0000313" key="4">
    <source>
        <dbReference type="Proteomes" id="UP000827284"/>
    </source>
</evidence>
<feature type="compositionally biased region" description="Polar residues" evidence="1">
    <location>
        <begin position="29"/>
        <end position="47"/>
    </location>
</feature>
<reference evidence="3" key="2">
    <citation type="journal article" date="2022" name="Microbiol. Resour. Announc.">
        <title>Whole-Genome Sequence of Entomortierella parvispora E1425, a Mucoromycotan Fungus Associated with Burkholderiaceae-Related Endosymbiotic Bacteria.</title>
        <authorList>
            <person name="Herlambang A."/>
            <person name="Guo Y."/>
            <person name="Takashima Y."/>
            <person name="Narisawa K."/>
            <person name="Ohta H."/>
            <person name="Nishizawa T."/>
        </authorList>
    </citation>
    <scope>NUCLEOTIDE SEQUENCE</scope>
    <source>
        <strain evidence="3">E1425</strain>
    </source>
</reference>
<dbReference type="OrthoDB" id="294251at2759"/>
<name>A0A9P3HBB6_9FUNG</name>
<feature type="compositionally biased region" description="Basic and acidic residues" evidence="1">
    <location>
        <begin position="169"/>
        <end position="187"/>
    </location>
</feature>
<reference evidence="3" key="1">
    <citation type="submission" date="2021-11" db="EMBL/GenBank/DDBJ databases">
        <authorList>
            <person name="Herlambang A."/>
            <person name="Guo Y."/>
            <person name="Takashima Y."/>
            <person name="Nishizawa T."/>
        </authorList>
    </citation>
    <scope>NUCLEOTIDE SEQUENCE</scope>
    <source>
        <strain evidence="3">E1425</strain>
    </source>
</reference>
<sequence length="676" mass="74998">MTTSSASEPETTTGLSPSASLALLDRKASSPNLDRYSTATLESSTCSELDASTDIGSSSGTAPTTATALTMDQDAASDKEDRDSTRGVIVPTSLPATLSTIDPSASSLPSPASSSLPLPLPPSSLTLTPNEGSIPTILQPATTQYTAPALDPTIPPAHHGSHYWVNDSSTRDSIDSDIRTSSTNEHETLQQLKQLQLEQQTSIDIHDDDLTASQSIPPPLPHNVDMTMTSPSRQTKSPPPSTSSTMSGNRRRIAESSMILSVAGSDHGAGSKGSGLKGGTLSPAWSMTSIPRDISATYETDPNDGNTVSSVPPIDERLYGLVDRYGFLVEEGRTPTAEKSGGESSTLSSSQRSVRTSDDMRKHTKAVEKEQERSLKWARMAKRQPGQIEIEYIFPESSKFVSRIYKGVPDCWRAAAWSHLIQKRSKDFEPSIRRIYHEMLEISSPEEEQIDLDIPRTMHGHIMFRTRFGPGQCSLFKVLKAYSNYNHKVGYCQGMASVVAMMLTFFDEEKTFVLLAQLFERYHVNDLVVPGFPALFEAFYIQEELTKLYAPKVFQALETMGIATPSYASRWYITLYSAGVVPYRTLLRIWDVFLLEGFDWLYFMALALLQYHESSLIQNNFERTMEMLNAKMDIQDDERLLRIAHDLLKKARRTNIVARLKRSYASSQKQIRERDT</sequence>